<keyword evidence="2" id="KW-0808">Transferase</keyword>
<feature type="compositionally biased region" description="Polar residues" evidence="3">
    <location>
        <begin position="212"/>
        <end position="221"/>
    </location>
</feature>
<feature type="compositionally biased region" description="Low complexity" evidence="3">
    <location>
        <begin position="227"/>
        <end position="239"/>
    </location>
</feature>
<evidence type="ECO:0000313" key="7">
    <source>
        <dbReference type="EMBL" id="KAK9939777.1"/>
    </source>
</evidence>
<sequence>MRNGWDEQEQVRLPQSVEVLLGKICADKKQPWPDGDVRRELASLSEESALETLQKISDSTRSIRTLGGYIKWMIRQCSSSSPSPSPSKTVRSTAHIQTPSSPTTPVTTHLSHPAEAFTVPRQPGNNQSPYYSSRSPLKAPHTSPVQPDERFQGDVCSDRSPVGQSPYSIGSSLKAASTSYQRVSSPVRLDERFQAEAFTVLEQSGNNNNKNGQSPYYTTGSPRKAARTSYQSSSASLASVQDDERFQGEAFRNRSPVIGQSPYFSGSPFKATGTSSYPRLSAPEQLDERFQGDVFSDQSPVGQLPFSSGSPLKGAGTSHQRRSPPVQLDERFQGEAFRDRSPVIGQSPYSSGSPFKAAGTSYQRLCAPEQLDERFQGDVFSDRSPVGQIPYSTGSQLKAACTCHQRLSPPVQLDERFQGEPFRDRSPAIGQSPYSSGSPFKAAGSSYQRISAPEQLDERFQGEVFSDRSPGGQLPYSSGSPLKAAGTCHQSLSPPVQLDERFQGEAFGDRSPVIGQSPYSSGSPFKAAGNSYQRLSAPSQLDERFQGEAFTDRTPVHRQSPYASGSQSKNVCTFPCQRMSADVAPVQLHERFQGEVFTRSSVLDKPGDHGEAHLVALGELDFRKQFLILSYAGGKKLKDLIAAEDIRHWKNLPMVMFESKVWEYLGRKCISTEDRRLSFDWDCGSTHVYHCYVSVDGSYRFKGPYLYKLKRTLLQKELGDDNVLLVKFAKEVTQRGHSTYDHNYATYMKVAREGIVVGLRRYHFFVFKDGAIDKGVGYKLSNRTMHEARCLFMHAHTLASIDNYMARFSLILSKTTSLKVDWSLVKVEIIDEEYCLDESGHHIYRDEKPLIHTDGTGFISEDLALLCPKIEVKEKCMGNEHIQPLLTQCRLFHNGSASKGTLLVNKHV</sequence>
<comment type="function">
    <text evidence="1 2">Probably involved in the RNA silencing pathway and required for the generation of small interfering RNAs (siRNAs).</text>
</comment>
<feature type="region of interest" description="Disordered" evidence="3">
    <location>
        <begin position="295"/>
        <end position="326"/>
    </location>
</feature>
<evidence type="ECO:0000259" key="4">
    <source>
        <dbReference type="Pfam" id="PF05183"/>
    </source>
</evidence>
<feature type="compositionally biased region" description="Polar residues" evidence="3">
    <location>
        <begin position="162"/>
        <end position="184"/>
    </location>
</feature>
<evidence type="ECO:0000256" key="2">
    <source>
        <dbReference type="RuleBase" id="RU363098"/>
    </source>
</evidence>
<dbReference type="GO" id="GO:0003723">
    <property type="term" value="F:RNA binding"/>
    <property type="evidence" value="ECO:0007669"/>
    <property type="project" value="UniProtKB-KW"/>
</dbReference>
<keyword evidence="2" id="KW-0943">RNA-mediated gene silencing</keyword>
<protein>
    <recommendedName>
        <fullName evidence="2">RNA-dependent RNA polymerase</fullName>
        <ecNumber evidence="2">2.7.7.48</ecNumber>
    </recommendedName>
</protein>
<dbReference type="Pfam" id="PF05183">
    <property type="entry name" value="RdRP"/>
    <property type="match status" value="1"/>
</dbReference>
<evidence type="ECO:0000259" key="6">
    <source>
        <dbReference type="Pfam" id="PF26252"/>
    </source>
</evidence>
<feature type="compositionally biased region" description="Polar residues" evidence="3">
    <location>
        <begin position="296"/>
        <end position="310"/>
    </location>
</feature>
<dbReference type="Pfam" id="PF26249">
    <property type="entry name" value="4HB_RdRP3_N"/>
    <property type="match status" value="1"/>
</dbReference>
<feature type="region of interest" description="Disordered" evidence="3">
    <location>
        <begin position="77"/>
        <end position="184"/>
    </location>
</feature>
<keyword evidence="2" id="KW-0548">Nucleotidyltransferase</keyword>
<feature type="domain" description="RDRP helical" evidence="6">
    <location>
        <begin position="613"/>
        <end position="678"/>
    </location>
</feature>
<evidence type="ECO:0000259" key="5">
    <source>
        <dbReference type="Pfam" id="PF26249"/>
    </source>
</evidence>
<dbReference type="InterPro" id="IPR058697">
    <property type="entry name" value="RDRP3-5_N"/>
</dbReference>
<dbReference type="Pfam" id="PF26252">
    <property type="entry name" value="RdRP_helical"/>
    <property type="match status" value="1"/>
</dbReference>
<keyword evidence="2" id="KW-0696">RNA-directed RNA polymerase</keyword>
<dbReference type="GO" id="GO:0031380">
    <property type="term" value="C:nuclear RNA-directed RNA polymerase complex"/>
    <property type="evidence" value="ECO:0007669"/>
    <property type="project" value="TreeGrafter"/>
</dbReference>
<dbReference type="GO" id="GO:0003968">
    <property type="term" value="F:RNA-directed RNA polymerase activity"/>
    <property type="evidence" value="ECO:0007669"/>
    <property type="project" value="UniProtKB-KW"/>
</dbReference>
<dbReference type="EC" id="2.7.7.48" evidence="2"/>
<accession>A0AAW1XSK6</accession>
<feature type="region of interest" description="Disordered" evidence="3">
    <location>
        <begin position="464"/>
        <end position="491"/>
    </location>
</feature>
<dbReference type="InterPro" id="IPR057596">
    <property type="entry name" value="RDRP_core"/>
</dbReference>
<dbReference type="GO" id="GO:0030422">
    <property type="term" value="P:siRNA processing"/>
    <property type="evidence" value="ECO:0007669"/>
    <property type="project" value="TreeGrafter"/>
</dbReference>
<reference evidence="7 8" key="1">
    <citation type="journal article" date="2023" name="G3 (Bethesda)">
        <title>A chromosome-length genome assembly and annotation of blackberry (Rubus argutus, cv. 'Hillquist').</title>
        <authorList>
            <person name="Bruna T."/>
            <person name="Aryal R."/>
            <person name="Dudchenko O."/>
            <person name="Sargent D.J."/>
            <person name="Mead D."/>
            <person name="Buti M."/>
            <person name="Cavallini A."/>
            <person name="Hytonen T."/>
            <person name="Andres J."/>
            <person name="Pham M."/>
            <person name="Weisz D."/>
            <person name="Mascagni F."/>
            <person name="Usai G."/>
            <person name="Natali L."/>
            <person name="Bassil N."/>
            <person name="Fernandez G.E."/>
            <person name="Lomsadze A."/>
            <person name="Armour M."/>
            <person name="Olukolu B."/>
            <person name="Poorten T."/>
            <person name="Britton C."/>
            <person name="Davik J."/>
            <person name="Ashrafi H."/>
            <person name="Aiden E.L."/>
            <person name="Borodovsky M."/>
            <person name="Worthington M."/>
        </authorList>
    </citation>
    <scope>NUCLEOTIDE SEQUENCE [LARGE SCALE GENOMIC DNA]</scope>
    <source>
        <strain evidence="7">PI 553951</strain>
    </source>
</reference>
<proteinExistence type="inferred from homology"/>
<name>A0AAW1XSK6_RUBAR</name>
<evidence type="ECO:0000313" key="8">
    <source>
        <dbReference type="Proteomes" id="UP001457282"/>
    </source>
</evidence>
<comment type="caution">
    <text evidence="7">The sequence shown here is derived from an EMBL/GenBank/DDBJ whole genome shotgun (WGS) entry which is preliminary data.</text>
</comment>
<organism evidence="7 8">
    <name type="scientific">Rubus argutus</name>
    <name type="common">Southern blackberry</name>
    <dbReference type="NCBI Taxonomy" id="59490"/>
    <lineage>
        <taxon>Eukaryota</taxon>
        <taxon>Viridiplantae</taxon>
        <taxon>Streptophyta</taxon>
        <taxon>Embryophyta</taxon>
        <taxon>Tracheophyta</taxon>
        <taxon>Spermatophyta</taxon>
        <taxon>Magnoliopsida</taxon>
        <taxon>eudicotyledons</taxon>
        <taxon>Gunneridae</taxon>
        <taxon>Pentapetalae</taxon>
        <taxon>rosids</taxon>
        <taxon>fabids</taxon>
        <taxon>Rosales</taxon>
        <taxon>Rosaceae</taxon>
        <taxon>Rosoideae</taxon>
        <taxon>Rosoideae incertae sedis</taxon>
        <taxon>Rubus</taxon>
    </lineage>
</organism>
<dbReference type="AlphaFoldDB" id="A0AAW1XSK6"/>
<comment type="similarity">
    <text evidence="2">Belongs to the RdRP family.</text>
</comment>
<gene>
    <name evidence="7" type="ORF">M0R45_016463</name>
</gene>
<dbReference type="Proteomes" id="UP001457282">
    <property type="component" value="Unassembled WGS sequence"/>
</dbReference>
<keyword evidence="8" id="KW-1185">Reference proteome</keyword>
<evidence type="ECO:0000256" key="3">
    <source>
        <dbReference type="SAM" id="MobiDB-lite"/>
    </source>
</evidence>
<feature type="region of interest" description="Disordered" evidence="3">
    <location>
        <begin position="508"/>
        <end position="533"/>
    </location>
</feature>
<feature type="compositionally biased region" description="Polar residues" evidence="3">
    <location>
        <begin position="88"/>
        <end position="97"/>
    </location>
</feature>
<dbReference type="PANTHER" id="PTHR23079">
    <property type="entry name" value="RNA-DEPENDENT RNA POLYMERASE"/>
    <property type="match status" value="1"/>
</dbReference>
<keyword evidence="2" id="KW-0694">RNA-binding</keyword>
<feature type="compositionally biased region" description="Polar residues" evidence="3">
    <location>
        <begin position="123"/>
        <end position="135"/>
    </location>
</feature>
<dbReference type="EMBL" id="JBEDUW010000003">
    <property type="protein sequence ID" value="KAK9939777.1"/>
    <property type="molecule type" value="Genomic_DNA"/>
</dbReference>
<feature type="region of interest" description="Disordered" evidence="3">
    <location>
        <begin position="201"/>
        <end position="279"/>
    </location>
</feature>
<comment type="catalytic activity">
    <reaction evidence="2">
        <text>RNA(n) + a ribonucleoside 5'-triphosphate = RNA(n+1) + diphosphate</text>
        <dbReference type="Rhea" id="RHEA:21248"/>
        <dbReference type="Rhea" id="RHEA-COMP:14527"/>
        <dbReference type="Rhea" id="RHEA-COMP:17342"/>
        <dbReference type="ChEBI" id="CHEBI:33019"/>
        <dbReference type="ChEBI" id="CHEBI:61557"/>
        <dbReference type="ChEBI" id="CHEBI:140395"/>
        <dbReference type="EC" id="2.7.7.48"/>
    </reaction>
</comment>
<evidence type="ECO:0000256" key="1">
    <source>
        <dbReference type="ARBA" id="ARBA00093763"/>
    </source>
</evidence>
<feature type="domain" description="RDRP core" evidence="4">
    <location>
        <begin position="700"/>
        <end position="906"/>
    </location>
</feature>
<feature type="compositionally biased region" description="Low complexity" evidence="3">
    <location>
        <begin position="98"/>
        <end position="113"/>
    </location>
</feature>
<feature type="domain" description="RDRP3-5 N-terminal" evidence="5">
    <location>
        <begin position="12"/>
        <end position="79"/>
    </location>
</feature>
<dbReference type="InterPro" id="IPR058751">
    <property type="entry name" value="RDRP_helical"/>
</dbReference>
<feature type="region of interest" description="Disordered" evidence="3">
    <location>
        <begin position="421"/>
        <end position="448"/>
    </location>
</feature>
<dbReference type="InterPro" id="IPR007855">
    <property type="entry name" value="RDRP"/>
</dbReference>
<dbReference type="PANTHER" id="PTHR23079:SF55">
    <property type="entry name" value="RNA-DIRECTED RNA POLYMERASE"/>
    <property type="match status" value="1"/>
</dbReference>